<protein>
    <submittedName>
        <fullName evidence="8">DNA-binding NarL/FixJ family response regulator</fullName>
    </submittedName>
</protein>
<dbReference type="GO" id="GO:0006355">
    <property type="term" value="P:regulation of DNA-templated transcription"/>
    <property type="evidence" value="ECO:0007669"/>
    <property type="project" value="InterPro"/>
</dbReference>
<evidence type="ECO:0000313" key="8">
    <source>
        <dbReference type="EMBL" id="MBB5802643.1"/>
    </source>
</evidence>
<dbReference type="AlphaFoldDB" id="A0A7W9HIP2"/>
<evidence type="ECO:0000259" key="7">
    <source>
        <dbReference type="PROSITE" id="PS50110"/>
    </source>
</evidence>
<evidence type="ECO:0000256" key="2">
    <source>
        <dbReference type="ARBA" id="ARBA00023015"/>
    </source>
</evidence>
<evidence type="ECO:0000256" key="1">
    <source>
        <dbReference type="ARBA" id="ARBA00022553"/>
    </source>
</evidence>
<keyword evidence="2" id="KW-0805">Transcription regulation</keyword>
<dbReference type="Proteomes" id="UP000552097">
    <property type="component" value="Unassembled WGS sequence"/>
</dbReference>
<comment type="caution">
    <text evidence="8">The sequence shown here is derived from an EMBL/GenBank/DDBJ whole genome shotgun (WGS) entry which is preliminary data.</text>
</comment>
<dbReference type="Gene3D" id="3.40.50.2300">
    <property type="match status" value="1"/>
</dbReference>
<dbReference type="Pfam" id="PF00072">
    <property type="entry name" value="Response_reg"/>
    <property type="match status" value="1"/>
</dbReference>
<dbReference type="PANTHER" id="PTHR43214">
    <property type="entry name" value="TWO-COMPONENT RESPONSE REGULATOR"/>
    <property type="match status" value="1"/>
</dbReference>
<dbReference type="PANTHER" id="PTHR43214:SF24">
    <property type="entry name" value="TRANSCRIPTIONAL REGULATORY PROTEIN NARL-RELATED"/>
    <property type="match status" value="1"/>
</dbReference>
<keyword evidence="1 5" id="KW-0597">Phosphoprotein</keyword>
<organism evidence="8 9">
    <name type="scientific">Saccharothrix ecbatanensis</name>
    <dbReference type="NCBI Taxonomy" id="1105145"/>
    <lineage>
        <taxon>Bacteria</taxon>
        <taxon>Bacillati</taxon>
        <taxon>Actinomycetota</taxon>
        <taxon>Actinomycetes</taxon>
        <taxon>Pseudonocardiales</taxon>
        <taxon>Pseudonocardiaceae</taxon>
        <taxon>Saccharothrix</taxon>
    </lineage>
</organism>
<dbReference type="InterPro" id="IPR039420">
    <property type="entry name" value="WalR-like"/>
</dbReference>
<name>A0A7W9HIP2_9PSEU</name>
<keyword evidence="4" id="KW-0804">Transcription</keyword>
<dbReference type="PROSITE" id="PS50110">
    <property type="entry name" value="RESPONSE_REGULATORY"/>
    <property type="match status" value="1"/>
</dbReference>
<evidence type="ECO:0000256" key="4">
    <source>
        <dbReference type="ARBA" id="ARBA00023163"/>
    </source>
</evidence>
<evidence type="ECO:0000313" key="9">
    <source>
        <dbReference type="Proteomes" id="UP000552097"/>
    </source>
</evidence>
<dbReference type="PROSITE" id="PS50043">
    <property type="entry name" value="HTH_LUXR_2"/>
    <property type="match status" value="1"/>
</dbReference>
<sequence>MVARILLADDQEGIRGAFRMILDAQPDLTVVAEAADGRSAIDTALAIRPDVVLADIRMPGIDGIEVARALDGSGIHVVVVTTFGLDEYVQAALRHGAAGFILKRSAPALLIEAVRAAINGDMLISPELTVRLLRGRELPREQSSVVLTEREDQVVAMVAVGRTNAEIAAELFLSPGTVKNHIASVQQKTGTRNRVAIAAWAWATGRVKP</sequence>
<dbReference type="GO" id="GO:0003677">
    <property type="term" value="F:DNA binding"/>
    <property type="evidence" value="ECO:0007669"/>
    <property type="project" value="UniProtKB-KW"/>
</dbReference>
<gene>
    <name evidence="8" type="ORF">F4560_002411</name>
</gene>
<dbReference type="SMART" id="SM00448">
    <property type="entry name" value="REC"/>
    <property type="match status" value="1"/>
</dbReference>
<feature type="domain" description="Response regulatory" evidence="7">
    <location>
        <begin position="4"/>
        <end position="118"/>
    </location>
</feature>
<feature type="modified residue" description="4-aspartylphosphate" evidence="5">
    <location>
        <position position="55"/>
    </location>
</feature>
<dbReference type="InterPro" id="IPR016032">
    <property type="entry name" value="Sig_transdc_resp-reg_C-effctor"/>
</dbReference>
<dbReference type="SUPFAM" id="SSF46894">
    <property type="entry name" value="C-terminal effector domain of the bipartite response regulators"/>
    <property type="match status" value="1"/>
</dbReference>
<evidence type="ECO:0000256" key="5">
    <source>
        <dbReference type="PROSITE-ProRule" id="PRU00169"/>
    </source>
</evidence>
<dbReference type="PROSITE" id="PS00622">
    <property type="entry name" value="HTH_LUXR_1"/>
    <property type="match status" value="1"/>
</dbReference>
<dbReference type="SUPFAM" id="SSF52172">
    <property type="entry name" value="CheY-like"/>
    <property type="match status" value="1"/>
</dbReference>
<proteinExistence type="predicted"/>
<reference evidence="8 9" key="1">
    <citation type="submission" date="2020-08" db="EMBL/GenBank/DDBJ databases">
        <title>Sequencing the genomes of 1000 actinobacteria strains.</title>
        <authorList>
            <person name="Klenk H.-P."/>
        </authorList>
    </citation>
    <scope>NUCLEOTIDE SEQUENCE [LARGE SCALE GENOMIC DNA]</scope>
    <source>
        <strain evidence="8 9">DSM 45486</strain>
    </source>
</reference>
<dbReference type="GO" id="GO:0000160">
    <property type="term" value="P:phosphorelay signal transduction system"/>
    <property type="evidence" value="ECO:0007669"/>
    <property type="project" value="InterPro"/>
</dbReference>
<dbReference type="Pfam" id="PF00196">
    <property type="entry name" value="GerE"/>
    <property type="match status" value="1"/>
</dbReference>
<keyword evidence="3 8" id="KW-0238">DNA-binding</keyword>
<accession>A0A7W9HIP2</accession>
<feature type="domain" description="HTH luxR-type" evidence="6">
    <location>
        <begin position="140"/>
        <end position="205"/>
    </location>
</feature>
<dbReference type="InterPro" id="IPR058245">
    <property type="entry name" value="NreC/VraR/RcsB-like_REC"/>
</dbReference>
<dbReference type="PRINTS" id="PR00038">
    <property type="entry name" value="HTHLUXR"/>
</dbReference>
<dbReference type="CDD" id="cd17535">
    <property type="entry name" value="REC_NarL-like"/>
    <property type="match status" value="1"/>
</dbReference>
<keyword evidence="9" id="KW-1185">Reference proteome</keyword>
<evidence type="ECO:0000259" key="6">
    <source>
        <dbReference type="PROSITE" id="PS50043"/>
    </source>
</evidence>
<dbReference type="EMBL" id="JACHMO010000001">
    <property type="protein sequence ID" value="MBB5802643.1"/>
    <property type="molecule type" value="Genomic_DNA"/>
</dbReference>
<dbReference type="InterPro" id="IPR011006">
    <property type="entry name" value="CheY-like_superfamily"/>
</dbReference>
<dbReference type="InterPro" id="IPR000792">
    <property type="entry name" value="Tscrpt_reg_LuxR_C"/>
</dbReference>
<evidence type="ECO:0000256" key="3">
    <source>
        <dbReference type="ARBA" id="ARBA00023125"/>
    </source>
</evidence>
<dbReference type="InterPro" id="IPR001789">
    <property type="entry name" value="Sig_transdc_resp-reg_receiver"/>
</dbReference>
<dbReference type="CDD" id="cd06170">
    <property type="entry name" value="LuxR_C_like"/>
    <property type="match status" value="1"/>
</dbReference>
<dbReference type="SMART" id="SM00421">
    <property type="entry name" value="HTH_LUXR"/>
    <property type="match status" value="1"/>
</dbReference>